<dbReference type="InterPro" id="IPR036388">
    <property type="entry name" value="WH-like_DNA-bd_sf"/>
</dbReference>
<proteinExistence type="predicted"/>
<dbReference type="Gene3D" id="1.10.10.10">
    <property type="entry name" value="Winged helix-like DNA-binding domain superfamily/Winged helix DNA-binding domain"/>
    <property type="match status" value="1"/>
</dbReference>
<dbReference type="SMART" id="SM00421">
    <property type="entry name" value="HTH_LUXR"/>
    <property type="match status" value="1"/>
</dbReference>
<evidence type="ECO:0000256" key="2">
    <source>
        <dbReference type="ARBA" id="ARBA00023125"/>
    </source>
</evidence>
<dbReference type="Gene3D" id="3.40.50.2300">
    <property type="match status" value="1"/>
</dbReference>
<dbReference type="PROSITE" id="PS50110">
    <property type="entry name" value="RESPONSE_REGULATORY"/>
    <property type="match status" value="1"/>
</dbReference>
<dbReference type="PANTHER" id="PTHR44591">
    <property type="entry name" value="STRESS RESPONSE REGULATOR PROTEIN 1"/>
    <property type="match status" value="1"/>
</dbReference>
<organism evidence="6">
    <name type="scientific">Nitophyllum punctatum</name>
    <dbReference type="NCBI Taxonomy" id="158729"/>
    <lineage>
        <taxon>Eukaryota</taxon>
        <taxon>Rhodophyta</taxon>
        <taxon>Florideophyceae</taxon>
        <taxon>Rhodymeniophycidae</taxon>
        <taxon>Ceramiales</taxon>
        <taxon>Delesseriaceae</taxon>
        <taxon>Nitophylloideae</taxon>
        <taxon>Nitophyllum</taxon>
    </lineage>
</organism>
<dbReference type="PRINTS" id="PR00038">
    <property type="entry name" value="HTHLUXR"/>
</dbReference>
<keyword evidence="1 3" id="KW-0597">Phosphoprotein</keyword>
<dbReference type="PROSITE" id="PS00622">
    <property type="entry name" value="HTH_LUXR_1"/>
    <property type="match status" value="1"/>
</dbReference>
<reference evidence="6" key="2">
    <citation type="submission" date="2019-04" db="EMBL/GenBank/DDBJ databases">
        <authorList>
            <person name="Pasella M."/>
        </authorList>
    </citation>
    <scope>NUCLEOTIDE SEQUENCE</scope>
    <source>
        <strain evidence="6">PD2930</strain>
    </source>
</reference>
<dbReference type="GO" id="GO:0000160">
    <property type="term" value="P:phosphorelay signal transduction system"/>
    <property type="evidence" value="ECO:0007669"/>
    <property type="project" value="InterPro"/>
</dbReference>
<dbReference type="InterPro" id="IPR011006">
    <property type="entry name" value="CheY-like_superfamily"/>
</dbReference>
<dbReference type="CDD" id="cd06170">
    <property type="entry name" value="LuxR_C_like"/>
    <property type="match status" value="1"/>
</dbReference>
<dbReference type="InterPro" id="IPR001789">
    <property type="entry name" value="Sig_transdc_resp-reg_receiver"/>
</dbReference>
<feature type="domain" description="Response regulatory" evidence="5">
    <location>
        <begin position="3"/>
        <end position="119"/>
    </location>
</feature>
<feature type="modified residue" description="4-aspartylphosphate" evidence="3">
    <location>
        <position position="52"/>
    </location>
</feature>
<sequence>MKNLLIVDDDNDLRNLLSSYLIAEGFTVYSVNSVRSALVLIQKERPDLIITDIMMQQLNGYDFIKLLKLDILLVDIPVIFLTAKGMTNDRIQGYNLGCHAYLTKPFNPKELLSIIKNIFNNINLLSQHNYHQVSDFKIDPTLSKLFTTREKTILQLVLKGYMNKEIAIILNVSVRSVEKYVTRLLYKTRTRNRTELVQLVLNSNPGYQLIQGE</sequence>
<reference evidence="6" key="1">
    <citation type="journal article" date="2019" name="Mol. Phylogenet. Evol.">
        <title>Morphological evolution and classification of the red algal order Ceramiales inferred using plastid phylogenomics.</title>
        <authorList>
            <person name="Diaz-Tapia P."/>
            <person name="Pasella M.M."/>
            <person name="Verbruggen H."/>
            <person name="Maggs C.A."/>
        </authorList>
    </citation>
    <scope>NUCLEOTIDE SEQUENCE</scope>
    <source>
        <strain evidence="6">PD2930</strain>
    </source>
</reference>
<dbReference type="SMART" id="SM00448">
    <property type="entry name" value="REC"/>
    <property type="match status" value="1"/>
</dbReference>
<dbReference type="GO" id="GO:0003677">
    <property type="term" value="F:DNA binding"/>
    <property type="evidence" value="ECO:0007669"/>
    <property type="project" value="UniProtKB-KW"/>
</dbReference>
<geneLocation type="plastid" evidence="6"/>
<dbReference type="GO" id="GO:0006355">
    <property type="term" value="P:regulation of DNA-templated transcription"/>
    <property type="evidence" value="ECO:0007669"/>
    <property type="project" value="InterPro"/>
</dbReference>
<dbReference type="InterPro" id="IPR000792">
    <property type="entry name" value="Tscrpt_reg_LuxR_C"/>
</dbReference>
<dbReference type="PANTHER" id="PTHR44591:SF3">
    <property type="entry name" value="RESPONSE REGULATORY DOMAIN-CONTAINING PROTEIN"/>
    <property type="match status" value="1"/>
</dbReference>
<evidence type="ECO:0008006" key="7">
    <source>
        <dbReference type="Google" id="ProtNLM"/>
    </source>
</evidence>
<evidence type="ECO:0000259" key="5">
    <source>
        <dbReference type="PROSITE" id="PS50110"/>
    </source>
</evidence>
<dbReference type="SUPFAM" id="SSF52172">
    <property type="entry name" value="CheY-like"/>
    <property type="match status" value="1"/>
</dbReference>
<keyword evidence="2" id="KW-0238">DNA-binding</keyword>
<dbReference type="PROSITE" id="PS50043">
    <property type="entry name" value="HTH_LUXR_2"/>
    <property type="match status" value="1"/>
</dbReference>
<dbReference type="Pfam" id="PF00196">
    <property type="entry name" value="GerE"/>
    <property type="match status" value="1"/>
</dbReference>
<dbReference type="InterPro" id="IPR050595">
    <property type="entry name" value="Bact_response_regulator"/>
</dbReference>
<feature type="domain" description="HTH luxR-type" evidence="4">
    <location>
        <begin position="139"/>
        <end position="204"/>
    </location>
</feature>
<evidence type="ECO:0000256" key="3">
    <source>
        <dbReference type="PROSITE-ProRule" id="PRU00169"/>
    </source>
</evidence>
<name>A0A4D6WVD8_9FLOR</name>
<dbReference type="AlphaFoldDB" id="A0A4D6WVD8"/>
<dbReference type="InterPro" id="IPR016032">
    <property type="entry name" value="Sig_transdc_resp-reg_C-effctor"/>
</dbReference>
<protein>
    <recommendedName>
        <fullName evidence="7">TctD transcriptional regulator</fullName>
    </recommendedName>
</protein>
<evidence type="ECO:0000313" key="6">
    <source>
        <dbReference type="EMBL" id="QCI07637.1"/>
    </source>
</evidence>
<dbReference type="SUPFAM" id="SSF46894">
    <property type="entry name" value="C-terminal effector domain of the bipartite response regulators"/>
    <property type="match status" value="1"/>
</dbReference>
<evidence type="ECO:0000256" key="1">
    <source>
        <dbReference type="ARBA" id="ARBA00022553"/>
    </source>
</evidence>
<dbReference type="EMBL" id="MK814699">
    <property type="protein sequence ID" value="QCI07637.1"/>
    <property type="molecule type" value="Genomic_DNA"/>
</dbReference>
<gene>
    <name evidence="6" type="primary">ycf29</name>
</gene>
<keyword evidence="6" id="KW-0934">Plastid</keyword>
<dbReference type="Pfam" id="PF00072">
    <property type="entry name" value="Response_reg"/>
    <property type="match status" value="1"/>
</dbReference>
<evidence type="ECO:0000259" key="4">
    <source>
        <dbReference type="PROSITE" id="PS50043"/>
    </source>
</evidence>
<accession>A0A4D6WVD8</accession>